<gene>
    <name evidence="1" type="ORF">CVT63_01180</name>
</gene>
<protein>
    <submittedName>
        <fullName evidence="1">Uncharacterized protein</fullName>
    </submittedName>
</protein>
<dbReference type="AlphaFoldDB" id="A0A2N3G7Q5"/>
<name>A0A2N3G7Q5_9ACTN</name>
<evidence type="ECO:0000313" key="2">
    <source>
        <dbReference type="Proteomes" id="UP000233654"/>
    </source>
</evidence>
<comment type="caution">
    <text evidence="1">The sequence shown here is derived from an EMBL/GenBank/DDBJ whole genome shotgun (WGS) entry which is preliminary data.</text>
</comment>
<dbReference type="EMBL" id="PHEX01000006">
    <property type="protein sequence ID" value="PKQ28750.1"/>
    <property type="molecule type" value="Genomic_DNA"/>
</dbReference>
<reference evidence="1 2" key="1">
    <citation type="journal article" date="2017" name="ISME J.">
        <title>Potential for microbial H2 and metal transformations associated with novel bacteria and archaea in deep terrestrial subsurface sediments.</title>
        <authorList>
            <person name="Hernsdorf A.W."/>
            <person name="Amano Y."/>
            <person name="Miyakawa K."/>
            <person name="Ise K."/>
            <person name="Suzuki Y."/>
            <person name="Anantharaman K."/>
            <person name="Probst A."/>
            <person name="Burstein D."/>
            <person name="Thomas B.C."/>
            <person name="Banfield J.F."/>
        </authorList>
    </citation>
    <scope>NUCLEOTIDE SEQUENCE [LARGE SCALE GENOMIC DNA]</scope>
    <source>
        <strain evidence="1">HGW-Actinobacteria-3</strain>
    </source>
</reference>
<sequence>MCSTRQSTFTPPFSSALPFEAGASYANLAFIINAGSLNIDIKLRNFVDDRSYHARIKPFPLTREGFTSTGFSFVILKSLFS</sequence>
<evidence type="ECO:0000313" key="1">
    <source>
        <dbReference type="EMBL" id="PKQ28750.1"/>
    </source>
</evidence>
<accession>A0A2N3G7Q5</accession>
<organism evidence="1 2">
    <name type="scientific">Candidatus Anoxymicrobium japonicum</name>
    <dbReference type="NCBI Taxonomy" id="2013648"/>
    <lineage>
        <taxon>Bacteria</taxon>
        <taxon>Bacillati</taxon>
        <taxon>Actinomycetota</taxon>
        <taxon>Candidatus Geothermincolia</taxon>
        <taxon>Candidatus Geothermincolales</taxon>
        <taxon>Candidatus Anoxymicrobiaceae</taxon>
        <taxon>Candidatus Anoxymicrobium</taxon>
    </lineage>
</organism>
<dbReference type="Proteomes" id="UP000233654">
    <property type="component" value="Unassembled WGS sequence"/>
</dbReference>
<proteinExistence type="predicted"/>